<protein>
    <recommendedName>
        <fullName evidence="12">Ig-like domain-containing protein</fullName>
    </recommendedName>
</protein>
<dbReference type="GO" id="GO:0012505">
    <property type="term" value="C:endomembrane system"/>
    <property type="evidence" value="ECO:0007669"/>
    <property type="project" value="UniProtKB-SubCell"/>
</dbReference>
<dbReference type="CDD" id="cd00112">
    <property type="entry name" value="LDLa"/>
    <property type="match status" value="1"/>
</dbReference>
<evidence type="ECO:0000256" key="9">
    <source>
        <dbReference type="SAM" id="MobiDB-lite"/>
    </source>
</evidence>
<feature type="chain" id="PRO_5035463216" description="Ig-like domain-containing protein" evidence="11">
    <location>
        <begin position="23"/>
        <end position="498"/>
    </location>
</feature>
<evidence type="ECO:0000313" key="13">
    <source>
        <dbReference type="EMBL" id="KAG8226136.1"/>
    </source>
</evidence>
<proteinExistence type="predicted"/>
<feature type="compositionally biased region" description="Polar residues" evidence="9">
    <location>
        <begin position="411"/>
        <end position="429"/>
    </location>
</feature>
<evidence type="ECO:0000256" key="8">
    <source>
        <dbReference type="PROSITE-ProRule" id="PRU00124"/>
    </source>
</evidence>
<dbReference type="PANTHER" id="PTHR24270:SF60">
    <property type="entry name" value="CUB AND LDLA DOMAIN, ISOFORM A-RELATED"/>
    <property type="match status" value="1"/>
</dbReference>
<reference evidence="13" key="1">
    <citation type="submission" date="2013-04" db="EMBL/GenBank/DDBJ databases">
        <authorList>
            <person name="Qu J."/>
            <person name="Murali S.C."/>
            <person name="Bandaranaike D."/>
            <person name="Bellair M."/>
            <person name="Blankenburg K."/>
            <person name="Chao H."/>
            <person name="Dinh H."/>
            <person name="Doddapaneni H."/>
            <person name="Downs B."/>
            <person name="Dugan-Rocha S."/>
            <person name="Elkadiri S."/>
            <person name="Gnanaolivu R.D."/>
            <person name="Hernandez B."/>
            <person name="Javaid M."/>
            <person name="Jayaseelan J.C."/>
            <person name="Lee S."/>
            <person name="Li M."/>
            <person name="Ming W."/>
            <person name="Munidasa M."/>
            <person name="Muniz J."/>
            <person name="Nguyen L."/>
            <person name="Ongeri F."/>
            <person name="Osuji N."/>
            <person name="Pu L.-L."/>
            <person name="Puazo M."/>
            <person name="Qu C."/>
            <person name="Quiroz J."/>
            <person name="Raj R."/>
            <person name="Weissenberger G."/>
            <person name="Xin Y."/>
            <person name="Zou X."/>
            <person name="Han Y."/>
            <person name="Richards S."/>
            <person name="Worley K."/>
            <person name="Muzny D."/>
            <person name="Gibbs R."/>
        </authorList>
    </citation>
    <scope>NUCLEOTIDE SEQUENCE</scope>
    <source>
        <strain evidence="13">Sampled in the wild</strain>
    </source>
</reference>
<feature type="region of interest" description="Disordered" evidence="9">
    <location>
        <begin position="279"/>
        <end position="318"/>
    </location>
</feature>
<feature type="signal peptide" evidence="11">
    <location>
        <begin position="1"/>
        <end position="22"/>
    </location>
</feature>
<dbReference type="InterPro" id="IPR007110">
    <property type="entry name" value="Ig-like_dom"/>
</dbReference>
<evidence type="ECO:0000256" key="7">
    <source>
        <dbReference type="ARBA" id="ARBA00023157"/>
    </source>
</evidence>
<dbReference type="SMART" id="SM00192">
    <property type="entry name" value="LDLa"/>
    <property type="match status" value="1"/>
</dbReference>
<dbReference type="InterPro" id="IPR013151">
    <property type="entry name" value="Immunoglobulin_dom"/>
</dbReference>
<feature type="region of interest" description="Disordered" evidence="9">
    <location>
        <begin position="383"/>
        <end position="429"/>
    </location>
</feature>
<dbReference type="PROSITE" id="PS50068">
    <property type="entry name" value="LDLRA_2"/>
    <property type="match status" value="1"/>
</dbReference>
<evidence type="ECO:0000313" key="14">
    <source>
        <dbReference type="Proteomes" id="UP000792457"/>
    </source>
</evidence>
<dbReference type="InterPro" id="IPR013783">
    <property type="entry name" value="Ig-like_fold"/>
</dbReference>
<reference evidence="13" key="2">
    <citation type="submission" date="2017-10" db="EMBL/GenBank/DDBJ databases">
        <title>Ladona fulva Genome sequencing and assembly.</title>
        <authorList>
            <person name="Murali S."/>
            <person name="Richards S."/>
            <person name="Bandaranaike D."/>
            <person name="Bellair M."/>
            <person name="Blankenburg K."/>
            <person name="Chao H."/>
            <person name="Dinh H."/>
            <person name="Doddapaneni H."/>
            <person name="Dugan-Rocha S."/>
            <person name="Elkadiri S."/>
            <person name="Gnanaolivu R."/>
            <person name="Hernandez B."/>
            <person name="Skinner E."/>
            <person name="Javaid M."/>
            <person name="Lee S."/>
            <person name="Li M."/>
            <person name="Ming W."/>
            <person name="Munidasa M."/>
            <person name="Muniz J."/>
            <person name="Nguyen L."/>
            <person name="Hughes D."/>
            <person name="Osuji N."/>
            <person name="Pu L.-L."/>
            <person name="Puazo M."/>
            <person name="Qu C."/>
            <person name="Quiroz J."/>
            <person name="Raj R."/>
            <person name="Weissenberger G."/>
            <person name="Xin Y."/>
            <person name="Zou X."/>
            <person name="Han Y."/>
            <person name="Worley K."/>
            <person name="Muzny D."/>
            <person name="Gibbs R."/>
        </authorList>
    </citation>
    <scope>NUCLEOTIDE SEQUENCE</scope>
    <source>
        <strain evidence="13">Sampled in the wild</strain>
    </source>
</reference>
<evidence type="ECO:0000256" key="4">
    <source>
        <dbReference type="ARBA" id="ARBA00022737"/>
    </source>
</evidence>
<dbReference type="SUPFAM" id="SSF48726">
    <property type="entry name" value="Immunoglobulin"/>
    <property type="match status" value="1"/>
</dbReference>
<dbReference type="InterPro" id="IPR002172">
    <property type="entry name" value="LDrepeatLR_classA_rpt"/>
</dbReference>
<dbReference type="InterPro" id="IPR050685">
    <property type="entry name" value="LDLR"/>
</dbReference>
<dbReference type="InterPro" id="IPR036055">
    <property type="entry name" value="LDL_receptor-like_sf"/>
</dbReference>
<evidence type="ECO:0000256" key="10">
    <source>
        <dbReference type="SAM" id="Phobius"/>
    </source>
</evidence>
<dbReference type="OrthoDB" id="2019384at2759"/>
<name>A0A8K0K1H3_LADFU</name>
<dbReference type="GO" id="GO:0016192">
    <property type="term" value="P:vesicle-mediated transport"/>
    <property type="evidence" value="ECO:0007669"/>
    <property type="project" value="UniProtKB-ARBA"/>
</dbReference>
<feature type="compositionally biased region" description="Low complexity" evidence="9">
    <location>
        <begin position="300"/>
        <end position="309"/>
    </location>
</feature>
<organism evidence="13 14">
    <name type="scientific">Ladona fulva</name>
    <name type="common">Scarce chaser dragonfly</name>
    <name type="synonym">Libellula fulva</name>
    <dbReference type="NCBI Taxonomy" id="123851"/>
    <lineage>
        <taxon>Eukaryota</taxon>
        <taxon>Metazoa</taxon>
        <taxon>Ecdysozoa</taxon>
        <taxon>Arthropoda</taxon>
        <taxon>Hexapoda</taxon>
        <taxon>Insecta</taxon>
        <taxon>Pterygota</taxon>
        <taxon>Palaeoptera</taxon>
        <taxon>Odonata</taxon>
        <taxon>Epiprocta</taxon>
        <taxon>Anisoptera</taxon>
        <taxon>Libelluloidea</taxon>
        <taxon>Libellulidae</taxon>
        <taxon>Ladona</taxon>
    </lineage>
</organism>
<evidence type="ECO:0000256" key="6">
    <source>
        <dbReference type="ARBA" id="ARBA00023136"/>
    </source>
</evidence>
<keyword evidence="4" id="KW-0677">Repeat</keyword>
<dbReference type="Pfam" id="PF00047">
    <property type="entry name" value="ig"/>
    <property type="match status" value="1"/>
</dbReference>
<dbReference type="Gene3D" id="2.40.128.620">
    <property type="match status" value="1"/>
</dbReference>
<evidence type="ECO:0000259" key="12">
    <source>
        <dbReference type="PROSITE" id="PS50835"/>
    </source>
</evidence>
<comment type="subcellular location">
    <subcellularLocation>
        <location evidence="2">Endomembrane system</location>
    </subcellularLocation>
    <subcellularLocation>
        <location evidence="1">Membrane</location>
        <topology evidence="1">Single-pass membrane protein</topology>
    </subcellularLocation>
</comment>
<feature type="transmembrane region" description="Helical" evidence="10">
    <location>
        <begin position="235"/>
        <end position="257"/>
    </location>
</feature>
<sequence>MDCNLSLFFLFSLMSTVIFTEGKVELVITPSPKPKGLHPLLKRVEDTLNLTCSVTSPEKDMLPKYELVWQLPFTPQNSQNRVTIEPGYNVLSLMVQNLKEGDSGDYNCEAKFGDEFIRETVKISVKNKKNCNEHMFYCPSETCISRRYVCDGYQDCKSGADEWESYCGTRPCEGKLPCEGRCIPLHWCCDQHTDPNCTVRIRPTCCKHFESKEHHEGSTSEQQRYSDMGFLQTTIYTVIGCAMAFMFIVTILVVAICRVHMKRTSTLAGMTHITALQVVRRNRQRNSEGRLSGSGAGRGPAAHSLLSSHSPHEFISSDGSASPIQSLQLYDLDFYLNAASGIPSGNARDAPQNSQNPHSLLVTYNINNGVQFVGRPVDPPPYCEVMSAPPREGPPPPYVSREDISSPPPNTQGSSPPSALSSNTRESVSNVRAPILNSRAPLLNVRTNSVTSPIHTVSSSPVILQTVEESHQTDEEDRNCEPQPTDSLIISTSRETND</sequence>
<keyword evidence="14" id="KW-1185">Reference proteome</keyword>
<evidence type="ECO:0000256" key="3">
    <source>
        <dbReference type="ARBA" id="ARBA00022692"/>
    </source>
</evidence>
<dbReference type="SMART" id="SM00409">
    <property type="entry name" value="IG"/>
    <property type="match status" value="1"/>
</dbReference>
<dbReference type="AlphaFoldDB" id="A0A8K0K1H3"/>
<dbReference type="Proteomes" id="UP000792457">
    <property type="component" value="Unassembled WGS sequence"/>
</dbReference>
<keyword evidence="3 10" id="KW-0812">Transmembrane</keyword>
<gene>
    <name evidence="13" type="ORF">J437_LFUL005797</name>
</gene>
<comment type="caution">
    <text evidence="8">Lacks conserved residue(s) required for the propagation of feature annotation.</text>
</comment>
<comment type="caution">
    <text evidence="13">The sequence shown here is derived from an EMBL/GenBank/DDBJ whole genome shotgun (WGS) entry which is preliminary data.</text>
</comment>
<evidence type="ECO:0000256" key="11">
    <source>
        <dbReference type="SAM" id="SignalP"/>
    </source>
</evidence>
<dbReference type="Gene3D" id="2.60.40.10">
    <property type="entry name" value="Immunoglobulins"/>
    <property type="match status" value="1"/>
</dbReference>
<dbReference type="InterPro" id="IPR023415">
    <property type="entry name" value="LDLR_class-A_CS"/>
</dbReference>
<dbReference type="GO" id="GO:0005886">
    <property type="term" value="C:plasma membrane"/>
    <property type="evidence" value="ECO:0007669"/>
    <property type="project" value="TreeGrafter"/>
</dbReference>
<feature type="disulfide bond" evidence="8">
    <location>
        <begin position="138"/>
        <end position="156"/>
    </location>
</feature>
<dbReference type="PROSITE" id="PS01209">
    <property type="entry name" value="LDLRA_1"/>
    <property type="match status" value="1"/>
</dbReference>
<evidence type="ECO:0000256" key="2">
    <source>
        <dbReference type="ARBA" id="ARBA00004308"/>
    </source>
</evidence>
<dbReference type="EMBL" id="KZ308269">
    <property type="protein sequence ID" value="KAG8226136.1"/>
    <property type="molecule type" value="Genomic_DNA"/>
</dbReference>
<dbReference type="PANTHER" id="PTHR24270">
    <property type="entry name" value="LOW-DENSITY LIPOPROTEIN RECEPTOR-RELATED"/>
    <property type="match status" value="1"/>
</dbReference>
<keyword evidence="6 10" id="KW-0472">Membrane</keyword>
<dbReference type="SUPFAM" id="SSF57424">
    <property type="entry name" value="LDL receptor-like module"/>
    <property type="match status" value="1"/>
</dbReference>
<evidence type="ECO:0000256" key="5">
    <source>
        <dbReference type="ARBA" id="ARBA00022989"/>
    </source>
</evidence>
<dbReference type="CDD" id="cd00096">
    <property type="entry name" value="Ig"/>
    <property type="match status" value="1"/>
</dbReference>
<keyword evidence="11" id="KW-0732">Signal</keyword>
<accession>A0A8K0K1H3</accession>
<keyword evidence="7 8" id="KW-1015">Disulfide bond</keyword>
<dbReference type="PROSITE" id="PS50835">
    <property type="entry name" value="IG_LIKE"/>
    <property type="match status" value="1"/>
</dbReference>
<evidence type="ECO:0000256" key="1">
    <source>
        <dbReference type="ARBA" id="ARBA00004167"/>
    </source>
</evidence>
<feature type="domain" description="Ig-like" evidence="12">
    <location>
        <begin position="30"/>
        <end position="124"/>
    </location>
</feature>
<dbReference type="Pfam" id="PF00057">
    <property type="entry name" value="Ldl_recept_a"/>
    <property type="match status" value="1"/>
</dbReference>
<feature type="region of interest" description="Disordered" evidence="9">
    <location>
        <begin position="467"/>
        <end position="498"/>
    </location>
</feature>
<dbReference type="InterPro" id="IPR003599">
    <property type="entry name" value="Ig_sub"/>
</dbReference>
<feature type="disulfide bond" evidence="8">
    <location>
        <begin position="131"/>
        <end position="143"/>
    </location>
</feature>
<dbReference type="InterPro" id="IPR036179">
    <property type="entry name" value="Ig-like_dom_sf"/>
</dbReference>
<keyword evidence="5 10" id="KW-1133">Transmembrane helix</keyword>
<feature type="compositionally biased region" description="Polar residues" evidence="9">
    <location>
        <begin position="482"/>
        <end position="498"/>
    </location>
</feature>